<gene>
    <name evidence="1" type="primary">orf03866</name>
    <name evidence="1" type="ORF">Q903MT_gene3843</name>
</gene>
<dbReference type="EMBL" id="MK697699">
    <property type="protein sequence ID" value="QHR89821.1"/>
    <property type="molecule type" value="Genomic_DNA"/>
</dbReference>
<name>A0A6B9XTX7_PICSI</name>
<proteinExistence type="predicted"/>
<evidence type="ECO:0000313" key="1">
    <source>
        <dbReference type="EMBL" id="QHR89821.1"/>
    </source>
</evidence>
<sequence length="127" mass="13937">MVLSFQLLLPRDPTTDHPVSISYICSAYLSSHICSAHLGPAPAPRIHYDMGRFMVKGKVAPRLSENRSPSVAPRLLHALRVTLLPFRFTLSLFSLRSGLPPFFPSLGFTSFPSLCCPTCLLPACPLV</sequence>
<accession>A0A6B9XTX7</accession>
<reference evidence="1" key="1">
    <citation type="submission" date="2019-03" db="EMBL/GenBank/DDBJ databases">
        <title>Largest Complete Mitochondrial Genome of a Gymnosperm, Sitka Spruce (Picea sitchensis), Indicates Complex Physical Structure.</title>
        <authorList>
            <person name="Jackman S.D."/>
            <person name="Coombe L."/>
            <person name="Warren R."/>
            <person name="Kirk H."/>
            <person name="Trinh E."/>
            <person name="McLeod T."/>
            <person name="Pleasance S."/>
            <person name="Pandoh P."/>
            <person name="Zhao Y."/>
            <person name="Coope R."/>
            <person name="Bousquet J."/>
            <person name="Bohlmann J.C."/>
            <person name="Jones S.J.M."/>
            <person name="Birol I."/>
        </authorList>
    </citation>
    <scope>NUCLEOTIDE SEQUENCE</scope>
    <source>
        <strain evidence="1">Q903</strain>
    </source>
</reference>
<dbReference type="AlphaFoldDB" id="A0A6B9XTX7"/>
<keyword evidence="1" id="KW-0496">Mitochondrion</keyword>
<protein>
    <submittedName>
        <fullName evidence="1">Uncharacterized protein</fullName>
    </submittedName>
</protein>
<geneLocation type="mitochondrion" evidence="1"/>
<organism evidence="1">
    <name type="scientific">Picea sitchensis</name>
    <name type="common">Sitka spruce</name>
    <name type="synonym">Pinus sitchensis</name>
    <dbReference type="NCBI Taxonomy" id="3332"/>
    <lineage>
        <taxon>Eukaryota</taxon>
        <taxon>Viridiplantae</taxon>
        <taxon>Streptophyta</taxon>
        <taxon>Embryophyta</taxon>
        <taxon>Tracheophyta</taxon>
        <taxon>Spermatophyta</taxon>
        <taxon>Pinopsida</taxon>
        <taxon>Pinidae</taxon>
        <taxon>Conifers I</taxon>
        <taxon>Pinales</taxon>
        <taxon>Pinaceae</taxon>
        <taxon>Picea</taxon>
    </lineage>
</organism>